<name>U2LLJ0_TRESO</name>
<keyword evidence="17" id="KW-1185">Reference proteome</keyword>
<dbReference type="GO" id="GO:0008076">
    <property type="term" value="C:voltage-gated potassium channel complex"/>
    <property type="evidence" value="ECO:0007669"/>
    <property type="project" value="InterPro"/>
</dbReference>
<keyword evidence="8 12" id="KW-1133">Transmembrane helix</keyword>
<evidence type="ECO:0000259" key="13">
    <source>
        <dbReference type="Pfam" id="PF00520"/>
    </source>
</evidence>
<evidence type="ECO:0000256" key="11">
    <source>
        <dbReference type="ARBA" id="ARBA00023303"/>
    </source>
</evidence>
<proteinExistence type="predicted"/>
<gene>
    <name evidence="15" type="ORF">HMPREF0860_1612</name>
    <name evidence="14" type="ORF">HMPREF1325_1348</name>
</gene>
<evidence type="ECO:0000256" key="2">
    <source>
        <dbReference type="ARBA" id="ARBA00022448"/>
    </source>
</evidence>
<evidence type="ECO:0000313" key="14">
    <source>
        <dbReference type="EMBL" id="ERF61724.1"/>
    </source>
</evidence>
<dbReference type="OrthoDB" id="9810759at2"/>
<dbReference type="AlphaFoldDB" id="U2LLJ0"/>
<evidence type="ECO:0000256" key="5">
    <source>
        <dbReference type="ARBA" id="ARBA00022826"/>
    </source>
</evidence>
<dbReference type="PATRIC" id="fig|1125725.3.peg.231"/>
<evidence type="ECO:0000256" key="6">
    <source>
        <dbReference type="ARBA" id="ARBA00022882"/>
    </source>
</evidence>
<sequence length="278" mass="31725">MTTYAKIKKRTFEIIEKGGHGDTPSKVFDIFIMILICLNVLSVFVETFTISNTMRKILADIELFSIIIFSVEFILRVWTADFLYKNLSPVKAKIRYVFSFMALIDLFAILPFYIPFVIKVDLRVLRILRLFRLSRIIKANRYTKSLQKVMRVISEKSAELFSAVLMLFILMLISSVLIYYIESPAQPDVYKNALSGLWWSIAIFTSVWLGDIYPITATGKILCALMAIFGVAIIAVPTGIISSGFVEDNSESADKQIELLKEIKKEIDELKNKSKSEN</sequence>
<dbReference type="InterPro" id="IPR005821">
    <property type="entry name" value="Ion_trans_dom"/>
</dbReference>
<dbReference type="Proteomes" id="UP000016646">
    <property type="component" value="Unassembled WGS sequence"/>
</dbReference>
<keyword evidence="9" id="KW-0406">Ion transport</keyword>
<feature type="transmembrane region" description="Helical" evidence="12">
    <location>
        <begin position="160"/>
        <end position="181"/>
    </location>
</feature>
<accession>U2LLJ0</accession>
<feature type="transmembrane region" description="Helical" evidence="12">
    <location>
        <begin position="222"/>
        <end position="246"/>
    </location>
</feature>
<dbReference type="Gene3D" id="1.20.120.350">
    <property type="entry name" value="Voltage-gated potassium channels. Chain C"/>
    <property type="match status" value="1"/>
</dbReference>
<dbReference type="PANTHER" id="PTHR11537:SF254">
    <property type="entry name" value="POTASSIUM VOLTAGE-GATED CHANNEL PROTEIN SHAB"/>
    <property type="match status" value="1"/>
</dbReference>
<dbReference type="Pfam" id="PF00520">
    <property type="entry name" value="Ion_trans"/>
    <property type="match status" value="1"/>
</dbReference>
<evidence type="ECO:0000313" key="15">
    <source>
        <dbReference type="EMBL" id="ERK05091.1"/>
    </source>
</evidence>
<evidence type="ECO:0000256" key="12">
    <source>
        <dbReference type="SAM" id="Phobius"/>
    </source>
</evidence>
<evidence type="ECO:0000256" key="4">
    <source>
        <dbReference type="ARBA" id="ARBA00022692"/>
    </source>
</evidence>
<feature type="transmembrane region" description="Helical" evidence="12">
    <location>
        <begin position="98"/>
        <end position="118"/>
    </location>
</feature>
<keyword evidence="2" id="KW-0813">Transport</keyword>
<comment type="caution">
    <text evidence="14">The sequence shown here is derived from an EMBL/GenBank/DDBJ whole genome shotgun (WGS) entry which is preliminary data.</text>
</comment>
<keyword evidence="7" id="KW-0630">Potassium</keyword>
<feature type="domain" description="Ion transport" evidence="13">
    <location>
        <begin position="26"/>
        <end position="252"/>
    </location>
</feature>
<dbReference type="GO" id="GO:0005249">
    <property type="term" value="F:voltage-gated potassium channel activity"/>
    <property type="evidence" value="ECO:0007669"/>
    <property type="project" value="InterPro"/>
</dbReference>
<evidence type="ECO:0000313" key="16">
    <source>
        <dbReference type="Proteomes" id="UP000016412"/>
    </source>
</evidence>
<keyword evidence="4 12" id="KW-0812">Transmembrane</keyword>
<dbReference type="PRINTS" id="PR00169">
    <property type="entry name" value="KCHANNEL"/>
</dbReference>
<keyword evidence="5" id="KW-0631">Potassium channel</keyword>
<dbReference type="RefSeq" id="WP_021329271.1">
    <property type="nucleotide sequence ID" value="NZ_AUZJ01000005.1"/>
</dbReference>
<dbReference type="InterPro" id="IPR027359">
    <property type="entry name" value="Volt_channel_dom_sf"/>
</dbReference>
<keyword evidence="3" id="KW-0633">Potassium transport</keyword>
<dbReference type="STRING" id="1125725.HMPREF1325_1348"/>
<protein>
    <submittedName>
        <fullName evidence="14">Transporter, cation channel family protein</fullName>
    </submittedName>
</protein>
<evidence type="ECO:0000256" key="10">
    <source>
        <dbReference type="ARBA" id="ARBA00023136"/>
    </source>
</evidence>
<dbReference type="EMBL" id="AUZJ01000005">
    <property type="protein sequence ID" value="ERF61724.1"/>
    <property type="molecule type" value="Genomic_DNA"/>
</dbReference>
<evidence type="ECO:0000256" key="1">
    <source>
        <dbReference type="ARBA" id="ARBA00004141"/>
    </source>
</evidence>
<evidence type="ECO:0000256" key="8">
    <source>
        <dbReference type="ARBA" id="ARBA00022989"/>
    </source>
</evidence>
<keyword evidence="6" id="KW-0851">Voltage-gated channel</keyword>
<evidence type="ECO:0000256" key="7">
    <source>
        <dbReference type="ARBA" id="ARBA00022958"/>
    </source>
</evidence>
<keyword evidence="10 12" id="KW-0472">Membrane</keyword>
<evidence type="ECO:0000313" key="17">
    <source>
        <dbReference type="Proteomes" id="UP000016646"/>
    </source>
</evidence>
<keyword evidence="11" id="KW-0407">Ion channel</keyword>
<dbReference type="GO" id="GO:0001508">
    <property type="term" value="P:action potential"/>
    <property type="evidence" value="ECO:0007669"/>
    <property type="project" value="TreeGrafter"/>
</dbReference>
<dbReference type="PANTHER" id="PTHR11537">
    <property type="entry name" value="VOLTAGE-GATED POTASSIUM CHANNEL"/>
    <property type="match status" value="1"/>
</dbReference>
<comment type="subcellular location">
    <subcellularLocation>
        <location evidence="1">Membrane</location>
        <topology evidence="1">Multi-pass membrane protein</topology>
    </subcellularLocation>
</comment>
<dbReference type="Gene3D" id="1.10.287.70">
    <property type="match status" value="1"/>
</dbReference>
<dbReference type="Proteomes" id="UP000016412">
    <property type="component" value="Unassembled WGS sequence"/>
</dbReference>
<dbReference type="EMBL" id="AVQI01000002">
    <property type="protein sequence ID" value="ERK05091.1"/>
    <property type="molecule type" value="Genomic_DNA"/>
</dbReference>
<dbReference type="eggNOG" id="COG0569">
    <property type="taxonomic scope" value="Bacteria"/>
</dbReference>
<organism evidence="14 16">
    <name type="scientific">Treponema socranskii subsp. socranskii VPI DR56BR1116 = ATCC 35536</name>
    <dbReference type="NCBI Taxonomy" id="1125725"/>
    <lineage>
        <taxon>Bacteria</taxon>
        <taxon>Pseudomonadati</taxon>
        <taxon>Spirochaetota</taxon>
        <taxon>Spirochaetia</taxon>
        <taxon>Spirochaetales</taxon>
        <taxon>Treponemataceae</taxon>
        <taxon>Treponema</taxon>
    </lineage>
</organism>
<reference evidence="16 17" key="1">
    <citation type="submission" date="2013-08" db="EMBL/GenBank/DDBJ databases">
        <authorList>
            <person name="Durkin A.S."/>
            <person name="Haft D.R."/>
            <person name="McCorrison J."/>
            <person name="Torralba M."/>
            <person name="Gillis M."/>
            <person name="Haft D.H."/>
            <person name="Methe B."/>
            <person name="Sutton G."/>
            <person name="Nelson K.E."/>
        </authorList>
    </citation>
    <scope>NUCLEOTIDE SEQUENCE [LARGE SCALE GENOMIC DNA]</scope>
    <source>
        <strain evidence="15 17">ATCC 35536</strain>
        <strain evidence="14 16">VPI DR56BR1116</strain>
    </source>
</reference>
<feature type="transmembrane region" description="Helical" evidence="12">
    <location>
        <begin position="27"/>
        <end position="45"/>
    </location>
</feature>
<evidence type="ECO:0000256" key="9">
    <source>
        <dbReference type="ARBA" id="ARBA00023065"/>
    </source>
</evidence>
<evidence type="ECO:0000256" key="3">
    <source>
        <dbReference type="ARBA" id="ARBA00022538"/>
    </source>
</evidence>
<feature type="transmembrane region" description="Helical" evidence="12">
    <location>
        <begin position="57"/>
        <end position="78"/>
    </location>
</feature>
<dbReference type="SUPFAM" id="SSF81324">
    <property type="entry name" value="Voltage-gated potassium channels"/>
    <property type="match status" value="1"/>
</dbReference>
<dbReference type="InterPro" id="IPR028325">
    <property type="entry name" value="VG_K_chnl"/>
</dbReference>
<feature type="transmembrane region" description="Helical" evidence="12">
    <location>
        <begin position="193"/>
        <end position="210"/>
    </location>
</feature>